<dbReference type="InterPro" id="IPR013785">
    <property type="entry name" value="Aldolase_TIM"/>
</dbReference>
<keyword evidence="8" id="KW-0411">Iron-sulfur</keyword>
<dbReference type="PIRSF" id="PIRSF000371">
    <property type="entry name" value="PFL_act_enz"/>
    <property type="match status" value="1"/>
</dbReference>
<feature type="domain" description="4Fe-4S ferredoxin-type" evidence="10">
    <location>
        <begin position="76"/>
        <end position="105"/>
    </location>
</feature>
<dbReference type="PROSITE" id="PS01087">
    <property type="entry name" value="RADICAL_ACTIVATING"/>
    <property type="match status" value="1"/>
</dbReference>
<comment type="similarity">
    <text evidence="2">Belongs to the organic radical-activating enzymes family.</text>
</comment>
<evidence type="ECO:0000256" key="4">
    <source>
        <dbReference type="ARBA" id="ARBA00022691"/>
    </source>
</evidence>
<dbReference type="InterPro" id="IPR058240">
    <property type="entry name" value="rSAM_sf"/>
</dbReference>
<dbReference type="Pfam" id="PF00037">
    <property type="entry name" value="Fer4"/>
    <property type="match status" value="1"/>
</dbReference>
<dbReference type="InterPro" id="IPR034457">
    <property type="entry name" value="Organic_radical-activating"/>
</dbReference>
<dbReference type="SFLD" id="SFLDG01066">
    <property type="entry name" value="organic_radical-activating_enz"/>
    <property type="match status" value="1"/>
</dbReference>
<evidence type="ECO:0000256" key="3">
    <source>
        <dbReference type="ARBA" id="ARBA00022485"/>
    </source>
</evidence>
<dbReference type="InterPro" id="IPR017900">
    <property type="entry name" value="4Fe4S_Fe_S_CS"/>
</dbReference>
<keyword evidence="6" id="KW-0560">Oxidoreductase</keyword>
<organism evidence="12 13">
    <name type="scientific">Merdimonas faecis</name>
    <dbReference type="NCBI Taxonomy" id="1653435"/>
    <lineage>
        <taxon>Bacteria</taxon>
        <taxon>Bacillati</taxon>
        <taxon>Bacillota</taxon>
        <taxon>Clostridia</taxon>
        <taxon>Lachnospirales</taxon>
        <taxon>Lachnospiraceae</taxon>
        <taxon>Merdimonas</taxon>
    </lineage>
</organism>
<evidence type="ECO:0000256" key="1">
    <source>
        <dbReference type="ARBA" id="ARBA00001966"/>
    </source>
</evidence>
<dbReference type="GO" id="GO:0051539">
    <property type="term" value="F:4 iron, 4 sulfur cluster binding"/>
    <property type="evidence" value="ECO:0007669"/>
    <property type="project" value="UniProtKB-KW"/>
</dbReference>
<accession>A0A9D2VZ38</accession>
<dbReference type="InterPro" id="IPR007197">
    <property type="entry name" value="rSAM"/>
</dbReference>
<evidence type="ECO:0000313" key="12">
    <source>
        <dbReference type="EMBL" id="HJH50367.1"/>
    </source>
</evidence>
<evidence type="ECO:0000256" key="8">
    <source>
        <dbReference type="ARBA" id="ARBA00023014"/>
    </source>
</evidence>
<evidence type="ECO:0000259" key="11">
    <source>
        <dbReference type="PROSITE" id="PS51918"/>
    </source>
</evidence>
<dbReference type="PANTHER" id="PTHR30352">
    <property type="entry name" value="PYRUVATE FORMATE-LYASE-ACTIVATING ENZYME"/>
    <property type="match status" value="1"/>
</dbReference>
<dbReference type="SUPFAM" id="SSF54862">
    <property type="entry name" value="4Fe-4S ferredoxins"/>
    <property type="match status" value="1"/>
</dbReference>
<dbReference type="PROSITE" id="PS51918">
    <property type="entry name" value="RADICAL_SAM"/>
    <property type="match status" value="1"/>
</dbReference>
<dbReference type="NCBIfam" id="TIGR02494">
    <property type="entry name" value="PFLE_PFLC"/>
    <property type="match status" value="1"/>
</dbReference>
<dbReference type="Proteomes" id="UP000813420">
    <property type="component" value="Unassembled WGS sequence"/>
</dbReference>
<dbReference type="InterPro" id="IPR012839">
    <property type="entry name" value="Organic_radical_activase"/>
</dbReference>
<dbReference type="PROSITE" id="PS51379">
    <property type="entry name" value="4FE4S_FER_2"/>
    <property type="match status" value="2"/>
</dbReference>
<dbReference type="InterPro" id="IPR001989">
    <property type="entry name" value="Radical_activat_CS"/>
</dbReference>
<keyword evidence="7" id="KW-0408">Iron</keyword>
<evidence type="ECO:0000259" key="10">
    <source>
        <dbReference type="PROSITE" id="PS51379"/>
    </source>
</evidence>
<dbReference type="EMBL" id="DYXE01000078">
    <property type="protein sequence ID" value="HJH50367.1"/>
    <property type="molecule type" value="Genomic_DNA"/>
</dbReference>
<dbReference type="CDD" id="cd01335">
    <property type="entry name" value="Radical_SAM"/>
    <property type="match status" value="1"/>
</dbReference>
<evidence type="ECO:0000256" key="6">
    <source>
        <dbReference type="ARBA" id="ARBA00023002"/>
    </source>
</evidence>
<dbReference type="SFLD" id="SFLDS00029">
    <property type="entry name" value="Radical_SAM"/>
    <property type="match status" value="1"/>
</dbReference>
<dbReference type="SUPFAM" id="SSF102114">
    <property type="entry name" value="Radical SAM enzymes"/>
    <property type="match status" value="1"/>
</dbReference>
<keyword evidence="5" id="KW-0479">Metal-binding</keyword>
<comment type="cofactor">
    <cofactor evidence="1">
        <name>[4Fe-4S] cluster</name>
        <dbReference type="ChEBI" id="CHEBI:49883"/>
    </cofactor>
</comment>
<dbReference type="InterPro" id="IPR017896">
    <property type="entry name" value="4Fe4S_Fe-S-bd"/>
</dbReference>
<protein>
    <submittedName>
        <fullName evidence="12">Glycyl-radical enzyme activating protein</fullName>
    </submittedName>
</protein>
<name>A0A9D2VZ38_9FIRM</name>
<comment type="caution">
    <text evidence="12">The sequence shown here is derived from an EMBL/GenBank/DDBJ whole genome shotgun (WGS) entry which is preliminary data.</text>
</comment>
<comment type="catalytic activity">
    <reaction evidence="9">
        <text>glycyl-[protein] + reduced [flavodoxin] + S-adenosyl-L-methionine = glycin-2-yl radical-[protein] + semiquinone [flavodoxin] + 5'-deoxyadenosine + L-methionine + H(+)</text>
        <dbReference type="Rhea" id="RHEA:61976"/>
        <dbReference type="Rhea" id="RHEA-COMP:10622"/>
        <dbReference type="Rhea" id="RHEA-COMP:14480"/>
        <dbReference type="Rhea" id="RHEA-COMP:15993"/>
        <dbReference type="Rhea" id="RHEA-COMP:15994"/>
        <dbReference type="ChEBI" id="CHEBI:15378"/>
        <dbReference type="ChEBI" id="CHEBI:17319"/>
        <dbReference type="ChEBI" id="CHEBI:29947"/>
        <dbReference type="ChEBI" id="CHEBI:32722"/>
        <dbReference type="ChEBI" id="CHEBI:57618"/>
        <dbReference type="ChEBI" id="CHEBI:57844"/>
        <dbReference type="ChEBI" id="CHEBI:59789"/>
        <dbReference type="ChEBI" id="CHEBI:140311"/>
    </reaction>
</comment>
<keyword evidence="3" id="KW-0004">4Fe-4S</keyword>
<dbReference type="Pfam" id="PF04055">
    <property type="entry name" value="Radical_SAM"/>
    <property type="match status" value="1"/>
</dbReference>
<evidence type="ECO:0000313" key="13">
    <source>
        <dbReference type="Proteomes" id="UP000813420"/>
    </source>
</evidence>
<sequence>MSKLTIFDLQRFALHDGPGIRTTVFLKGCPLDCIWCHNPESKSMAPQLGFLAKNCTGCGRCAAVCKEKVHFIGNTREHKIAFEKCRGCGACVKACPGHALKLYGEEKVPEEILEIVRKDRDFYERSGGGLTVSGGEPMMQFEGLKELLNKAKKEGFHVCLDTCGQAAEKQYREISEVVDIFLFDYKLTDPEAHRRYTGVGNERILENLKMLCETGQDVYLRCPIIPGINDNEEHYRAIAELSRKYQKFRKVNLMMYHDMAKGKAQQIGKNYGLKEVRTIEEARKKEIYQKVAELGCRDLEES</sequence>
<evidence type="ECO:0000256" key="5">
    <source>
        <dbReference type="ARBA" id="ARBA00022723"/>
    </source>
</evidence>
<dbReference type="PANTHER" id="PTHR30352:SF4">
    <property type="entry name" value="PYRUVATE FORMATE-LYASE 2-ACTIVATING ENZYME"/>
    <property type="match status" value="1"/>
</dbReference>
<keyword evidence="4" id="KW-0949">S-adenosyl-L-methionine</keyword>
<dbReference type="Gene3D" id="3.30.70.20">
    <property type="match status" value="1"/>
</dbReference>
<evidence type="ECO:0000256" key="2">
    <source>
        <dbReference type="ARBA" id="ARBA00009777"/>
    </source>
</evidence>
<feature type="domain" description="Radical SAM core" evidence="11">
    <location>
        <begin position="15"/>
        <end position="297"/>
    </location>
</feature>
<evidence type="ECO:0000256" key="9">
    <source>
        <dbReference type="ARBA" id="ARBA00047365"/>
    </source>
</evidence>
<dbReference type="InterPro" id="IPR040074">
    <property type="entry name" value="BssD/PflA/YjjW"/>
</dbReference>
<reference evidence="12" key="2">
    <citation type="submission" date="2021-09" db="EMBL/GenBank/DDBJ databases">
        <authorList>
            <person name="Gilroy R."/>
        </authorList>
    </citation>
    <scope>NUCLEOTIDE SEQUENCE</scope>
    <source>
        <strain evidence="12">USAMLcec4-12693</strain>
    </source>
</reference>
<dbReference type="PROSITE" id="PS00198">
    <property type="entry name" value="4FE4S_FER_1"/>
    <property type="match status" value="1"/>
</dbReference>
<dbReference type="GO" id="GO:0046872">
    <property type="term" value="F:metal ion binding"/>
    <property type="evidence" value="ECO:0007669"/>
    <property type="project" value="UniProtKB-KW"/>
</dbReference>
<dbReference type="RefSeq" id="WP_277272312.1">
    <property type="nucleotide sequence ID" value="NZ_DYXE01000078.1"/>
</dbReference>
<gene>
    <name evidence="12" type="ORF">K8V39_08895</name>
</gene>
<feature type="domain" description="4Fe-4S ferredoxin-type" evidence="10">
    <location>
        <begin position="44"/>
        <end position="75"/>
    </location>
</feature>
<dbReference type="Gene3D" id="3.20.20.70">
    <property type="entry name" value="Aldolase class I"/>
    <property type="match status" value="1"/>
</dbReference>
<dbReference type="SFLD" id="SFLDG01118">
    <property type="entry name" value="activating_enzymes__group_2"/>
    <property type="match status" value="1"/>
</dbReference>
<dbReference type="GO" id="GO:0016491">
    <property type="term" value="F:oxidoreductase activity"/>
    <property type="evidence" value="ECO:0007669"/>
    <property type="project" value="UniProtKB-KW"/>
</dbReference>
<dbReference type="AlphaFoldDB" id="A0A9D2VZ38"/>
<proteinExistence type="inferred from homology"/>
<reference evidence="12" key="1">
    <citation type="journal article" date="2021" name="PeerJ">
        <title>Extensive microbial diversity within the chicken gut microbiome revealed by metagenomics and culture.</title>
        <authorList>
            <person name="Gilroy R."/>
            <person name="Ravi A."/>
            <person name="Getino M."/>
            <person name="Pursley I."/>
            <person name="Horton D.L."/>
            <person name="Alikhan N.F."/>
            <person name="Baker D."/>
            <person name="Gharbi K."/>
            <person name="Hall N."/>
            <person name="Watson M."/>
            <person name="Adriaenssens E.M."/>
            <person name="Foster-Nyarko E."/>
            <person name="Jarju S."/>
            <person name="Secka A."/>
            <person name="Antonio M."/>
            <person name="Oren A."/>
            <person name="Chaudhuri R.R."/>
            <person name="La Ragione R."/>
            <person name="Hildebrand F."/>
            <person name="Pallen M.J."/>
        </authorList>
    </citation>
    <scope>NUCLEOTIDE SEQUENCE</scope>
    <source>
        <strain evidence="12">USAMLcec4-12693</strain>
    </source>
</reference>
<evidence type="ECO:0000256" key="7">
    <source>
        <dbReference type="ARBA" id="ARBA00023004"/>
    </source>
</evidence>